<dbReference type="SUPFAM" id="SSF55785">
    <property type="entry name" value="PYP-like sensor domain (PAS domain)"/>
    <property type="match status" value="3"/>
</dbReference>
<dbReference type="InterPro" id="IPR003661">
    <property type="entry name" value="HisK_dim/P_dom"/>
</dbReference>
<proteinExistence type="predicted"/>
<evidence type="ECO:0000259" key="7">
    <source>
        <dbReference type="PROSITE" id="PS50109"/>
    </source>
</evidence>
<dbReference type="Pfam" id="PF00512">
    <property type="entry name" value="HisKA"/>
    <property type="match status" value="1"/>
</dbReference>
<keyword evidence="5" id="KW-0418">Kinase</keyword>
<dbReference type="EMBL" id="WJJP01000099">
    <property type="protein sequence ID" value="MBD3323577.1"/>
    <property type="molecule type" value="Genomic_DNA"/>
</dbReference>
<dbReference type="Pfam" id="PF08447">
    <property type="entry name" value="PAS_3"/>
    <property type="match status" value="1"/>
</dbReference>
<dbReference type="InterPro" id="IPR000014">
    <property type="entry name" value="PAS"/>
</dbReference>
<dbReference type="InterPro" id="IPR013767">
    <property type="entry name" value="PAS_fold"/>
</dbReference>
<evidence type="ECO:0000256" key="2">
    <source>
        <dbReference type="ARBA" id="ARBA00012438"/>
    </source>
</evidence>
<dbReference type="InterPro" id="IPR036097">
    <property type="entry name" value="HisK_dim/P_sf"/>
</dbReference>
<dbReference type="AlphaFoldDB" id="A0A9D5Q4V1"/>
<dbReference type="InterPro" id="IPR052162">
    <property type="entry name" value="Sensor_kinase/Photoreceptor"/>
</dbReference>
<dbReference type="SMART" id="SM00388">
    <property type="entry name" value="HisKA"/>
    <property type="match status" value="1"/>
</dbReference>
<dbReference type="InterPro" id="IPR001610">
    <property type="entry name" value="PAC"/>
</dbReference>
<dbReference type="InterPro" id="IPR035965">
    <property type="entry name" value="PAS-like_dom_sf"/>
</dbReference>
<evidence type="ECO:0000259" key="8">
    <source>
        <dbReference type="PROSITE" id="PS50112"/>
    </source>
</evidence>
<dbReference type="PROSITE" id="PS50112">
    <property type="entry name" value="PAS"/>
    <property type="match status" value="2"/>
</dbReference>
<evidence type="ECO:0000259" key="9">
    <source>
        <dbReference type="PROSITE" id="PS50113"/>
    </source>
</evidence>
<dbReference type="PROSITE" id="PS50113">
    <property type="entry name" value="PAC"/>
    <property type="match status" value="3"/>
</dbReference>
<dbReference type="PRINTS" id="PR00344">
    <property type="entry name" value="BCTRLSENSOR"/>
</dbReference>
<dbReference type="InterPro" id="IPR005467">
    <property type="entry name" value="His_kinase_dom"/>
</dbReference>
<keyword evidence="6" id="KW-0175">Coiled coil</keyword>
<dbReference type="PROSITE" id="PS50109">
    <property type="entry name" value="HIS_KIN"/>
    <property type="match status" value="1"/>
</dbReference>
<feature type="domain" description="PAS" evidence="8">
    <location>
        <begin position="188"/>
        <end position="242"/>
    </location>
</feature>
<name>A0A9D5Q4V1_9BACT</name>
<feature type="coiled-coil region" evidence="6">
    <location>
        <begin position="8"/>
        <end position="64"/>
    </location>
</feature>
<dbReference type="InterPro" id="IPR004358">
    <property type="entry name" value="Sig_transdc_His_kin-like_C"/>
</dbReference>
<feature type="domain" description="PAS" evidence="8">
    <location>
        <begin position="312"/>
        <end position="379"/>
    </location>
</feature>
<dbReference type="CDD" id="cd00130">
    <property type="entry name" value="PAS"/>
    <property type="match status" value="3"/>
</dbReference>
<dbReference type="GO" id="GO:0006355">
    <property type="term" value="P:regulation of DNA-templated transcription"/>
    <property type="evidence" value="ECO:0007669"/>
    <property type="project" value="InterPro"/>
</dbReference>
<evidence type="ECO:0000256" key="1">
    <source>
        <dbReference type="ARBA" id="ARBA00000085"/>
    </source>
</evidence>
<comment type="caution">
    <text evidence="10">The sequence shown here is derived from an EMBL/GenBank/DDBJ whole genome shotgun (WGS) entry which is preliminary data.</text>
</comment>
<dbReference type="PANTHER" id="PTHR43304">
    <property type="entry name" value="PHYTOCHROME-LIKE PROTEIN CPH1"/>
    <property type="match status" value="1"/>
</dbReference>
<dbReference type="InterPro" id="IPR003594">
    <property type="entry name" value="HATPase_dom"/>
</dbReference>
<evidence type="ECO:0000313" key="10">
    <source>
        <dbReference type="EMBL" id="MBD3323577.1"/>
    </source>
</evidence>
<dbReference type="NCBIfam" id="TIGR00229">
    <property type="entry name" value="sensory_box"/>
    <property type="match status" value="3"/>
</dbReference>
<dbReference type="PANTHER" id="PTHR43304:SF1">
    <property type="entry name" value="PAC DOMAIN-CONTAINING PROTEIN"/>
    <property type="match status" value="1"/>
</dbReference>
<gene>
    <name evidence="10" type="ORF">GF339_03270</name>
</gene>
<dbReference type="Gene3D" id="3.30.450.20">
    <property type="entry name" value="PAS domain"/>
    <property type="match status" value="3"/>
</dbReference>
<dbReference type="Gene3D" id="3.30.565.10">
    <property type="entry name" value="Histidine kinase-like ATPase, C-terminal domain"/>
    <property type="match status" value="1"/>
</dbReference>
<evidence type="ECO:0000313" key="11">
    <source>
        <dbReference type="Proteomes" id="UP000649604"/>
    </source>
</evidence>
<comment type="catalytic activity">
    <reaction evidence="1">
        <text>ATP + protein L-histidine = ADP + protein N-phospho-L-histidine.</text>
        <dbReference type="EC" id="2.7.13.3"/>
    </reaction>
</comment>
<feature type="domain" description="PAC" evidence="9">
    <location>
        <begin position="261"/>
        <end position="311"/>
    </location>
</feature>
<evidence type="ECO:0000256" key="6">
    <source>
        <dbReference type="SAM" id="Coils"/>
    </source>
</evidence>
<dbReference type="SUPFAM" id="SSF55874">
    <property type="entry name" value="ATPase domain of HSP90 chaperone/DNA topoisomerase II/histidine kinase"/>
    <property type="match status" value="1"/>
</dbReference>
<keyword evidence="3" id="KW-0597">Phosphoprotein</keyword>
<dbReference type="CDD" id="cd00082">
    <property type="entry name" value="HisKA"/>
    <property type="match status" value="1"/>
</dbReference>
<dbReference type="InterPro" id="IPR013655">
    <property type="entry name" value="PAS_fold_3"/>
</dbReference>
<keyword evidence="4" id="KW-0808">Transferase</keyword>
<dbReference type="SUPFAM" id="SSF47384">
    <property type="entry name" value="Homodimeric domain of signal transducing histidine kinase"/>
    <property type="match status" value="1"/>
</dbReference>
<dbReference type="InterPro" id="IPR000700">
    <property type="entry name" value="PAS-assoc_C"/>
</dbReference>
<dbReference type="SMART" id="SM00091">
    <property type="entry name" value="PAS"/>
    <property type="match status" value="3"/>
</dbReference>
<protein>
    <recommendedName>
        <fullName evidence="2">histidine kinase</fullName>
        <ecNumber evidence="2">2.7.13.3</ecNumber>
    </recommendedName>
</protein>
<feature type="domain" description="Histidine kinase" evidence="7">
    <location>
        <begin position="450"/>
        <end position="656"/>
    </location>
</feature>
<dbReference type="Proteomes" id="UP000649604">
    <property type="component" value="Unassembled WGS sequence"/>
</dbReference>
<dbReference type="SMART" id="SM00086">
    <property type="entry name" value="PAC"/>
    <property type="match status" value="3"/>
</dbReference>
<evidence type="ECO:0000256" key="4">
    <source>
        <dbReference type="ARBA" id="ARBA00022679"/>
    </source>
</evidence>
<evidence type="ECO:0000256" key="5">
    <source>
        <dbReference type="ARBA" id="ARBA00022777"/>
    </source>
</evidence>
<dbReference type="Gene3D" id="1.10.287.130">
    <property type="match status" value="1"/>
</dbReference>
<sequence>MEQFSELRKRAEQVSQSQQINIEEYTLEDLKRLIHELQIHQIELEMQNEELRKTQLDLEDSRRKYFELFDSAPIGYVTLDKHGVILEANLKSALMLGKDRGWLIHKPLMLFVVVKDRPLFSRYLTRLWRTDKVETCELRFRNKTDNTELILRLEGSPVRKVDRRLEQFRVMLHDMTKHKRIESALGETELRHRTLFERVNDAIHIENDQDEIIDANPRLCELMGYSREELLTMRVGDLQAPEVRGQAGCVVRDELTRHGNALFESVNLHRDGTRIPVEVSVTRIENPEGNTFISIVRDITERKRAEAALRQSEARFRLLAENARDLIYRYQLVPAPHFDYVSPSATDMTGYTPEEHYADPTLGMKLIHPEDLPLLESLMTPTEGFLKPLVLRWVRKDGTILWTEQRNVPVYDDEGTLVAIEGVARDITAQKLTEQALKASEQDLQELVYIASHDLQTPILSLVGYADNILKKHVHQLDEKGIYGLQRLKANAERLHALVLSLLDLSRLNTVKNPYRTFSPEKSVNTILHDLALTVGELQADITIDSLPPMYGDEPRLASVFRNLLSNALNYGGKHIQVGYADDAYFVRDDGIGIAARHLEKIFRAGERLKKMETEGVGMGLTFCKKVITQHGGSIWVESEGEGQGTTVYFTLPQPGGRTL</sequence>
<dbReference type="Pfam" id="PF02518">
    <property type="entry name" value="HATPase_c"/>
    <property type="match status" value="1"/>
</dbReference>
<accession>A0A9D5Q4V1</accession>
<dbReference type="EC" id="2.7.13.3" evidence="2"/>
<dbReference type="Pfam" id="PF00989">
    <property type="entry name" value="PAS"/>
    <property type="match status" value="1"/>
</dbReference>
<organism evidence="10 11">
    <name type="scientific">candidate division KSB3 bacterium</name>
    <dbReference type="NCBI Taxonomy" id="2044937"/>
    <lineage>
        <taxon>Bacteria</taxon>
        <taxon>candidate division KSB3</taxon>
    </lineage>
</organism>
<evidence type="ECO:0000256" key="3">
    <source>
        <dbReference type="ARBA" id="ARBA00022553"/>
    </source>
</evidence>
<feature type="domain" description="PAC" evidence="9">
    <location>
        <begin position="134"/>
        <end position="187"/>
    </location>
</feature>
<feature type="domain" description="PAC" evidence="9">
    <location>
        <begin position="387"/>
        <end position="439"/>
    </location>
</feature>
<reference evidence="10" key="1">
    <citation type="submission" date="2019-11" db="EMBL/GenBank/DDBJ databases">
        <title>Microbial mats filling the niche in hypersaline microbial mats.</title>
        <authorList>
            <person name="Wong H.L."/>
            <person name="Macleod F.I."/>
            <person name="White R.A. III"/>
            <person name="Burns B.P."/>
        </authorList>
    </citation>
    <scope>NUCLEOTIDE SEQUENCE</scope>
    <source>
        <strain evidence="10">Rbin_158</strain>
    </source>
</reference>
<dbReference type="GO" id="GO:0000155">
    <property type="term" value="F:phosphorelay sensor kinase activity"/>
    <property type="evidence" value="ECO:0007669"/>
    <property type="project" value="InterPro"/>
</dbReference>
<dbReference type="SMART" id="SM00387">
    <property type="entry name" value="HATPase_c"/>
    <property type="match status" value="1"/>
</dbReference>
<dbReference type="InterPro" id="IPR036890">
    <property type="entry name" value="HATPase_C_sf"/>
</dbReference>
<dbReference type="Pfam" id="PF13426">
    <property type="entry name" value="PAS_9"/>
    <property type="match status" value="1"/>
</dbReference>